<evidence type="ECO:0000313" key="3">
    <source>
        <dbReference type="Proteomes" id="UP001075354"/>
    </source>
</evidence>
<feature type="compositionally biased region" description="Basic residues" evidence="1">
    <location>
        <begin position="78"/>
        <end position="93"/>
    </location>
</feature>
<dbReference type="AlphaFoldDB" id="A0AAV7Y321"/>
<sequence length="121" mass="14242">MWSVVDSGCLRPPRTSERLLTDFTPAERSALHSYVIATRPRDAGTTFTLEDLHMPVPEENKQSRYKSKLELLAEQRDAKRRRQNHKKVHTSRKTHTEVLREVIRNQMEYLVSHQMERSSDL</sequence>
<organism evidence="2 3">
    <name type="scientific">Megalurothrips usitatus</name>
    <name type="common">bean blossom thrips</name>
    <dbReference type="NCBI Taxonomy" id="439358"/>
    <lineage>
        <taxon>Eukaryota</taxon>
        <taxon>Metazoa</taxon>
        <taxon>Ecdysozoa</taxon>
        <taxon>Arthropoda</taxon>
        <taxon>Hexapoda</taxon>
        <taxon>Insecta</taxon>
        <taxon>Pterygota</taxon>
        <taxon>Neoptera</taxon>
        <taxon>Paraneoptera</taxon>
        <taxon>Thysanoptera</taxon>
        <taxon>Terebrantia</taxon>
        <taxon>Thripoidea</taxon>
        <taxon>Thripidae</taxon>
        <taxon>Megalurothrips</taxon>
    </lineage>
</organism>
<evidence type="ECO:0000313" key="2">
    <source>
        <dbReference type="EMBL" id="KAJ1532029.1"/>
    </source>
</evidence>
<keyword evidence="3" id="KW-1185">Reference proteome</keyword>
<dbReference type="EMBL" id="JAPTSV010000001">
    <property type="protein sequence ID" value="KAJ1532029.1"/>
    <property type="molecule type" value="Genomic_DNA"/>
</dbReference>
<name>A0AAV7Y321_9NEOP</name>
<proteinExistence type="predicted"/>
<gene>
    <name evidence="2" type="ORF">ONE63_000663</name>
</gene>
<reference evidence="2" key="1">
    <citation type="submission" date="2022-12" db="EMBL/GenBank/DDBJ databases">
        <title>Chromosome-level genome assembly of the bean flower thrips Megalurothrips usitatus.</title>
        <authorList>
            <person name="Ma L."/>
            <person name="Liu Q."/>
            <person name="Li H."/>
            <person name="Cai W."/>
        </authorList>
    </citation>
    <scope>NUCLEOTIDE SEQUENCE</scope>
    <source>
        <strain evidence="2">Cailab_2022a</strain>
    </source>
</reference>
<comment type="caution">
    <text evidence="2">The sequence shown here is derived from an EMBL/GenBank/DDBJ whole genome shotgun (WGS) entry which is preliminary data.</text>
</comment>
<dbReference type="Proteomes" id="UP001075354">
    <property type="component" value="Chromosome 1"/>
</dbReference>
<protein>
    <submittedName>
        <fullName evidence="2">Uncharacterized protein</fullName>
    </submittedName>
</protein>
<feature type="region of interest" description="Disordered" evidence="1">
    <location>
        <begin position="75"/>
        <end position="96"/>
    </location>
</feature>
<evidence type="ECO:0000256" key="1">
    <source>
        <dbReference type="SAM" id="MobiDB-lite"/>
    </source>
</evidence>
<accession>A0AAV7Y321</accession>